<feature type="compositionally biased region" description="Low complexity" evidence="1">
    <location>
        <begin position="56"/>
        <end position="65"/>
    </location>
</feature>
<proteinExistence type="predicted"/>
<evidence type="ECO:0000313" key="2">
    <source>
        <dbReference type="EMBL" id="CEK50099.1"/>
    </source>
</evidence>
<feature type="non-terminal residue" evidence="2">
    <location>
        <position position="71"/>
    </location>
</feature>
<feature type="compositionally biased region" description="Polar residues" evidence="1">
    <location>
        <begin position="34"/>
        <end position="55"/>
    </location>
</feature>
<organism evidence="2">
    <name type="scientific">Arion vulgaris</name>
    <dbReference type="NCBI Taxonomy" id="1028688"/>
    <lineage>
        <taxon>Eukaryota</taxon>
        <taxon>Metazoa</taxon>
        <taxon>Spiralia</taxon>
        <taxon>Lophotrochozoa</taxon>
        <taxon>Mollusca</taxon>
        <taxon>Gastropoda</taxon>
        <taxon>Heterobranchia</taxon>
        <taxon>Euthyneura</taxon>
        <taxon>Panpulmonata</taxon>
        <taxon>Eupulmonata</taxon>
        <taxon>Stylommatophora</taxon>
        <taxon>Helicina</taxon>
        <taxon>Arionoidea</taxon>
        <taxon>Arionidae</taxon>
        <taxon>Arion</taxon>
    </lineage>
</organism>
<sequence length="71" mass="8052">YNSTTSQNYQLDTQNQRLQQHNLHPQNHPPVPKQLQSIDESPGSQLGQNPQINHQPSASVAPSSPRVMHRY</sequence>
<evidence type="ECO:0000256" key="1">
    <source>
        <dbReference type="SAM" id="MobiDB-lite"/>
    </source>
</evidence>
<feature type="non-terminal residue" evidence="2">
    <location>
        <position position="1"/>
    </location>
</feature>
<accession>A0A0B6Y1S1</accession>
<gene>
    <name evidence="2" type="primary">ORF9852</name>
</gene>
<feature type="compositionally biased region" description="Polar residues" evidence="1">
    <location>
        <begin position="1"/>
        <end position="25"/>
    </location>
</feature>
<protein>
    <submittedName>
        <fullName evidence="2">Uncharacterized protein</fullName>
    </submittedName>
</protein>
<reference evidence="2" key="1">
    <citation type="submission" date="2014-12" db="EMBL/GenBank/DDBJ databases">
        <title>Insight into the proteome of Arion vulgaris.</title>
        <authorList>
            <person name="Aradska J."/>
            <person name="Bulat T."/>
            <person name="Smidak R."/>
            <person name="Sarate P."/>
            <person name="Gangsoo J."/>
            <person name="Sialana F."/>
            <person name="Bilban M."/>
            <person name="Lubec G."/>
        </authorList>
    </citation>
    <scope>NUCLEOTIDE SEQUENCE</scope>
    <source>
        <tissue evidence="2">Skin</tissue>
    </source>
</reference>
<feature type="region of interest" description="Disordered" evidence="1">
    <location>
        <begin position="1"/>
        <end position="71"/>
    </location>
</feature>
<dbReference type="EMBL" id="HACG01003234">
    <property type="protein sequence ID" value="CEK50099.1"/>
    <property type="molecule type" value="Transcribed_RNA"/>
</dbReference>
<dbReference type="AlphaFoldDB" id="A0A0B6Y1S1"/>
<name>A0A0B6Y1S1_9EUPU</name>